<dbReference type="InterPro" id="IPR000683">
    <property type="entry name" value="Gfo/Idh/MocA-like_OxRdtase_N"/>
</dbReference>
<dbReference type="GO" id="GO:0000166">
    <property type="term" value="F:nucleotide binding"/>
    <property type="evidence" value="ECO:0007669"/>
    <property type="project" value="InterPro"/>
</dbReference>
<gene>
    <name evidence="3" type="ORF">CLV59_102512</name>
</gene>
<dbReference type="InterPro" id="IPR051450">
    <property type="entry name" value="Gfo/Idh/MocA_Oxidoreductases"/>
</dbReference>
<keyword evidence="4" id="KW-1185">Reference proteome</keyword>
<feature type="domain" description="Gfo/Idh/MocA-like oxidoreductase N-terminal" evidence="1">
    <location>
        <begin position="1"/>
        <end position="110"/>
    </location>
</feature>
<dbReference type="AlphaFoldDB" id="A0A327W5N1"/>
<comment type="caution">
    <text evidence="3">The sequence shown here is derived from an EMBL/GenBank/DDBJ whole genome shotgun (WGS) entry which is preliminary data.</text>
</comment>
<dbReference type="RefSeq" id="WP_111591440.1">
    <property type="nucleotide sequence ID" value="NZ_QLMA01000002.1"/>
</dbReference>
<dbReference type="InterPro" id="IPR036291">
    <property type="entry name" value="NAD(P)-bd_dom_sf"/>
</dbReference>
<dbReference type="SUPFAM" id="SSF55347">
    <property type="entry name" value="Glyceraldehyde-3-phosphate dehydrogenase-like, C-terminal domain"/>
    <property type="match status" value="1"/>
</dbReference>
<dbReference type="InterPro" id="IPR055170">
    <property type="entry name" value="GFO_IDH_MocA-like_dom"/>
</dbReference>
<name>A0A327W5N1_9BACT</name>
<evidence type="ECO:0000313" key="3">
    <source>
        <dbReference type="EMBL" id="RAJ85807.1"/>
    </source>
</evidence>
<evidence type="ECO:0000259" key="2">
    <source>
        <dbReference type="Pfam" id="PF22725"/>
    </source>
</evidence>
<feature type="domain" description="GFO/IDH/MocA-like oxidoreductase" evidence="2">
    <location>
        <begin position="142"/>
        <end position="243"/>
    </location>
</feature>
<evidence type="ECO:0000313" key="4">
    <source>
        <dbReference type="Proteomes" id="UP000249819"/>
    </source>
</evidence>
<dbReference type="PANTHER" id="PTHR43377">
    <property type="entry name" value="BILIVERDIN REDUCTASE A"/>
    <property type="match status" value="1"/>
</dbReference>
<dbReference type="Gene3D" id="3.30.360.10">
    <property type="entry name" value="Dihydrodipicolinate Reductase, domain 2"/>
    <property type="match status" value="1"/>
</dbReference>
<dbReference type="SUPFAM" id="SSF51735">
    <property type="entry name" value="NAD(P)-binding Rossmann-fold domains"/>
    <property type="match status" value="1"/>
</dbReference>
<sequence>MRVLIVGLGSIAHKHIYALNQLSADTEIYALRSGATGNKTDGVTDLYTLTDNSVQFDFAIISNPTSAHNDTIEQLLPLGIPLFIEKPLFHTLEKGQEVLDKCNELGIKTYVACNLRFNPIIRFVREYLGQTTAQINEVNIYTGSYLPDWRPQRDFRTIYSAIPELGGGVHLDLIHELDYACWLFGLPLSSQKKLTNKSSLDIPAIDFAHYNLEYPAFTANLTLNYYRRDTKRELEILFEDATLVADLVGGSVKRNGEIIFQQKTEVYYTYIEQMKYFLAYIKGQDLPMNNINEAFEILKICLK</sequence>
<dbReference type="PANTHER" id="PTHR43377:SF1">
    <property type="entry name" value="BILIVERDIN REDUCTASE A"/>
    <property type="match status" value="1"/>
</dbReference>
<proteinExistence type="predicted"/>
<organism evidence="3 4">
    <name type="scientific">Chitinophaga dinghuensis</name>
    <dbReference type="NCBI Taxonomy" id="1539050"/>
    <lineage>
        <taxon>Bacteria</taxon>
        <taxon>Pseudomonadati</taxon>
        <taxon>Bacteroidota</taxon>
        <taxon>Chitinophagia</taxon>
        <taxon>Chitinophagales</taxon>
        <taxon>Chitinophagaceae</taxon>
        <taxon>Chitinophaga</taxon>
    </lineage>
</organism>
<protein>
    <submittedName>
        <fullName evidence="3">Putative dehydrogenase</fullName>
    </submittedName>
</protein>
<accession>A0A327W5N1</accession>
<reference evidence="3 4" key="1">
    <citation type="submission" date="2018-06" db="EMBL/GenBank/DDBJ databases">
        <title>Genomic Encyclopedia of Archaeal and Bacterial Type Strains, Phase II (KMG-II): from individual species to whole genera.</title>
        <authorList>
            <person name="Goeker M."/>
        </authorList>
    </citation>
    <scope>NUCLEOTIDE SEQUENCE [LARGE SCALE GENOMIC DNA]</scope>
    <source>
        <strain evidence="3 4">DSM 29821</strain>
    </source>
</reference>
<dbReference type="Gene3D" id="3.40.50.720">
    <property type="entry name" value="NAD(P)-binding Rossmann-like Domain"/>
    <property type="match status" value="1"/>
</dbReference>
<dbReference type="Proteomes" id="UP000249819">
    <property type="component" value="Unassembled WGS sequence"/>
</dbReference>
<dbReference type="EMBL" id="QLMA01000002">
    <property type="protein sequence ID" value="RAJ85807.1"/>
    <property type="molecule type" value="Genomic_DNA"/>
</dbReference>
<dbReference type="OrthoDB" id="9815825at2"/>
<evidence type="ECO:0000259" key="1">
    <source>
        <dbReference type="Pfam" id="PF01408"/>
    </source>
</evidence>
<dbReference type="Pfam" id="PF22725">
    <property type="entry name" value="GFO_IDH_MocA_C3"/>
    <property type="match status" value="1"/>
</dbReference>
<dbReference type="Pfam" id="PF01408">
    <property type="entry name" value="GFO_IDH_MocA"/>
    <property type="match status" value="1"/>
</dbReference>